<dbReference type="InterPro" id="IPR001590">
    <property type="entry name" value="Peptidase_M12B"/>
</dbReference>
<dbReference type="CDD" id="cd04269">
    <property type="entry name" value="ZnMc_adamalysin_II_like"/>
    <property type="match status" value="1"/>
</dbReference>
<feature type="binding site" evidence="3">
    <location>
        <position position="337"/>
    </location>
    <ligand>
        <name>Zn(2+)</name>
        <dbReference type="ChEBI" id="CHEBI:29105"/>
        <note>catalytic</note>
    </ligand>
</feature>
<feature type="signal peptide" evidence="4">
    <location>
        <begin position="1"/>
        <end position="24"/>
    </location>
</feature>
<dbReference type="InterPro" id="IPR036436">
    <property type="entry name" value="Disintegrin_dom_sf"/>
</dbReference>
<dbReference type="SUPFAM" id="SSF55486">
    <property type="entry name" value="Metalloproteases ('zincins'), catalytic domain"/>
    <property type="match status" value="1"/>
</dbReference>
<accession>A0A1I8G556</accession>
<evidence type="ECO:0000256" key="2">
    <source>
        <dbReference type="PROSITE-ProRule" id="PRU00068"/>
    </source>
</evidence>
<evidence type="ECO:0000313" key="7">
    <source>
        <dbReference type="Proteomes" id="UP000095280"/>
    </source>
</evidence>
<dbReference type="WBParaSite" id="maker-uti_cns_0000862-snap-gene-1.15-mRNA-1">
    <property type="protein sequence ID" value="maker-uti_cns_0000862-snap-gene-1.15-mRNA-1"/>
    <property type="gene ID" value="maker-uti_cns_0000862-snap-gene-1.15"/>
</dbReference>
<keyword evidence="3" id="KW-0479">Metal-binding</keyword>
<dbReference type="InterPro" id="IPR001762">
    <property type="entry name" value="Disintegrin_dom"/>
</dbReference>
<evidence type="ECO:0000256" key="3">
    <source>
        <dbReference type="PROSITE-ProRule" id="PRU00276"/>
    </source>
</evidence>
<dbReference type="InterPro" id="IPR034027">
    <property type="entry name" value="Reprolysin_adamalysin"/>
</dbReference>
<reference evidence="8" key="1">
    <citation type="submission" date="2016-11" db="UniProtKB">
        <authorList>
            <consortium name="WormBaseParasite"/>
        </authorList>
    </citation>
    <scope>IDENTIFICATION</scope>
</reference>
<dbReference type="GO" id="GO:0006508">
    <property type="term" value="P:proteolysis"/>
    <property type="evidence" value="ECO:0007669"/>
    <property type="project" value="InterPro"/>
</dbReference>
<comment type="caution">
    <text evidence="3">Lacks conserved residue(s) required for the propagation of feature annotation.</text>
</comment>
<feature type="binding site" evidence="3">
    <location>
        <position position="327"/>
    </location>
    <ligand>
        <name>Zn(2+)</name>
        <dbReference type="ChEBI" id="CHEBI:29105"/>
        <note>catalytic</note>
    </ligand>
</feature>
<dbReference type="Gene3D" id="4.10.70.10">
    <property type="entry name" value="Disintegrin domain"/>
    <property type="match status" value="1"/>
</dbReference>
<feature type="domain" description="Peptidase M12B" evidence="6">
    <location>
        <begin position="186"/>
        <end position="391"/>
    </location>
</feature>
<dbReference type="Gene3D" id="3.40.390.10">
    <property type="entry name" value="Collagenase (Catalytic Domain)"/>
    <property type="match status" value="1"/>
</dbReference>
<dbReference type="Pfam" id="PF00200">
    <property type="entry name" value="Disintegrin"/>
    <property type="match status" value="1"/>
</dbReference>
<protein>
    <submittedName>
        <fullName evidence="8">Peptidase M12B domain-containing protein</fullName>
    </submittedName>
</protein>
<dbReference type="PROSITE" id="PS50215">
    <property type="entry name" value="ADAM_MEPRO"/>
    <property type="match status" value="1"/>
</dbReference>
<evidence type="ECO:0000256" key="4">
    <source>
        <dbReference type="SAM" id="SignalP"/>
    </source>
</evidence>
<feature type="disulfide bond" evidence="2">
    <location>
        <begin position="461"/>
        <end position="481"/>
    </location>
</feature>
<feature type="binding site" evidence="3">
    <location>
        <position position="331"/>
    </location>
    <ligand>
        <name>Zn(2+)</name>
        <dbReference type="ChEBI" id="CHEBI:29105"/>
        <note>catalytic</note>
    </ligand>
</feature>
<keyword evidence="7" id="KW-1185">Reference proteome</keyword>
<dbReference type="PANTHER" id="PTHR11905:SF159">
    <property type="entry name" value="ADAM METALLOPROTEASE"/>
    <property type="match status" value="1"/>
</dbReference>
<organism evidence="7 8">
    <name type="scientific">Macrostomum lignano</name>
    <dbReference type="NCBI Taxonomy" id="282301"/>
    <lineage>
        <taxon>Eukaryota</taxon>
        <taxon>Metazoa</taxon>
        <taxon>Spiralia</taxon>
        <taxon>Lophotrochozoa</taxon>
        <taxon>Platyhelminthes</taxon>
        <taxon>Rhabditophora</taxon>
        <taxon>Macrostomorpha</taxon>
        <taxon>Macrostomida</taxon>
        <taxon>Macrostomidae</taxon>
        <taxon>Macrostomum</taxon>
    </lineage>
</organism>
<dbReference type="Proteomes" id="UP000095280">
    <property type="component" value="Unplaced"/>
</dbReference>
<proteinExistence type="predicted"/>
<keyword evidence="3" id="KW-0862">Zinc</keyword>
<dbReference type="PANTHER" id="PTHR11905">
    <property type="entry name" value="ADAM A DISINTEGRIN AND METALLOPROTEASE DOMAIN"/>
    <property type="match status" value="1"/>
</dbReference>
<evidence type="ECO:0000259" key="5">
    <source>
        <dbReference type="PROSITE" id="PS50214"/>
    </source>
</evidence>
<dbReference type="InterPro" id="IPR006586">
    <property type="entry name" value="ADAM_Cys-rich"/>
</dbReference>
<evidence type="ECO:0000313" key="8">
    <source>
        <dbReference type="WBParaSite" id="maker-uti_cns_0000862-snap-gene-1.15-mRNA-1"/>
    </source>
</evidence>
<dbReference type="SMART" id="SM00608">
    <property type="entry name" value="ACR"/>
    <property type="match status" value="1"/>
</dbReference>
<feature type="chain" id="PRO_5009319117" evidence="4">
    <location>
        <begin position="25"/>
        <end position="805"/>
    </location>
</feature>
<dbReference type="GO" id="GO:0004222">
    <property type="term" value="F:metalloendopeptidase activity"/>
    <property type="evidence" value="ECO:0007669"/>
    <property type="project" value="InterPro"/>
</dbReference>
<name>A0A1I8G556_9PLAT</name>
<keyword evidence="4" id="KW-0732">Signal</keyword>
<dbReference type="PROSITE" id="PS51257">
    <property type="entry name" value="PROKAR_LIPOPROTEIN"/>
    <property type="match status" value="1"/>
</dbReference>
<dbReference type="GO" id="GO:0046872">
    <property type="term" value="F:metal ion binding"/>
    <property type="evidence" value="ECO:0007669"/>
    <property type="project" value="UniProtKB-KW"/>
</dbReference>
<keyword evidence="1 2" id="KW-1015">Disulfide bond</keyword>
<sequence length="805" mass="86540">MQQRRHAQLFFLLVTVFGCPLQSAAGPSVGYFHSIDASDCEESKSVNVIIRPDNTTLTLLLKESSRDFIAPDALVDGKFFDLRHRPCYYQGGNPDNPDDNSAVATQIQGRFSATFGHNGATYEVPSQPADSPEFEAQLLPPTPFQIQLRPERHGEGSGRRRDRLRRSIAAGGRLDLNSPVDESQQTYVLLVLIGDPAFVSGTGGDFIKATERLWEIGNYINNLYKPLGVNVVTVRAQTLFSDVLGLGNNATGSKPETMLTSFMNYRMQYLTDVVHTAAHLVSGLRMTGANVGLANYGKLCQFALAGGVNSDVNMNGSAFNVAVTVAHELGHNLGMNHDPDTPFSCGCSDSQGCIMTAVGTDVNPIHFSNCSIQEYKQFSVANGLGYCMTRPPTKTALGEIAPKCGNRVLDFGEECDCGTPRFCNNTCCDPTTCKLRPGATCASGQCCNTTTCSMESRGLVCRASRGACDLPEYCNGTSEWCPEIDDYKMDGTSCATDPANASRVLAYCYQGNCVTRDARCKALFTGPDFRAAPESYSVKTKDDSGFGEGYCSYRIETYSPVKYTFVPCTTQNQRCGTLYCIGTMPDGFPTAKWKGFALNDAKSIVPINPSDHTLAYARLDLTISGYRDPGMVPDGAECGAGLMCINSECLNVTKVMTNTTTLAEVSSLPNCNGQGDVTRTGLCFCYYGFSPPDCVAVGYGGSITNLPADAAAKFRSSADMRSYPLDETASPEQVAVSAAGFNHSGNGGVGGGGKSYIERQYAANSYFNDDFDNSGYHSDELRNGPQAVGSAQKYEIELEVGVPGK</sequence>
<dbReference type="FunFam" id="4.10.70.10:FF:000001">
    <property type="entry name" value="Disintegrin and metalloproteinase domain-containing protein 22"/>
    <property type="match status" value="1"/>
</dbReference>
<dbReference type="Pfam" id="PF08516">
    <property type="entry name" value="ADAM_CR"/>
    <property type="match status" value="1"/>
</dbReference>
<dbReference type="PROSITE" id="PS50214">
    <property type="entry name" value="DISINTEGRIN_2"/>
    <property type="match status" value="1"/>
</dbReference>
<dbReference type="SMART" id="SM00050">
    <property type="entry name" value="DISIN"/>
    <property type="match status" value="1"/>
</dbReference>
<dbReference type="InterPro" id="IPR024079">
    <property type="entry name" value="MetalloPept_cat_dom_sf"/>
</dbReference>
<evidence type="ECO:0000259" key="6">
    <source>
        <dbReference type="PROSITE" id="PS50215"/>
    </source>
</evidence>
<feature type="domain" description="Disintegrin" evidence="5">
    <location>
        <begin position="401"/>
        <end position="490"/>
    </location>
</feature>
<dbReference type="AlphaFoldDB" id="A0A1I8G556"/>
<feature type="active site" evidence="3">
    <location>
        <position position="328"/>
    </location>
</feature>
<evidence type="ECO:0000256" key="1">
    <source>
        <dbReference type="ARBA" id="ARBA00023157"/>
    </source>
</evidence>
<dbReference type="SUPFAM" id="SSF57552">
    <property type="entry name" value="Blood coagulation inhibitor (disintegrin)"/>
    <property type="match status" value="1"/>
</dbReference>
<dbReference type="Pfam" id="PF01421">
    <property type="entry name" value="Reprolysin"/>
    <property type="match status" value="1"/>
</dbReference>